<comment type="caution">
    <text evidence="2">The sequence shown here is derived from an EMBL/GenBank/DDBJ whole genome shotgun (WGS) entry which is preliminary data.</text>
</comment>
<gene>
    <name evidence="2" type="ORF">NM203_22535</name>
</gene>
<feature type="transmembrane region" description="Helical" evidence="1">
    <location>
        <begin position="53"/>
        <end position="72"/>
    </location>
</feature>
<feature type="transmembrane region" description="Helical" evidence="1">
    <location>
        <begin position="84"/>
        <end position="102"/>
    </location>
</feature>
<name>A0ABT1M829_9MYCO</name>
<dbReference type="Proteomes" id="UP001651690">
    <property type="component" value="Unassembled WGS sequence"/>
</dbReference>
<keyword evidence="3" id="KW-1185">Reference proteome</keyword>
<evidence type="ECO:0000313" key="3">
    <source>
        <dbReference type="Proteomes" id="UP001651690"/>
    </source>
</evidence>
<evidence type="ECO:0000313" key="2">
    <source>
        <dbReference type="EMBL" id="MCP9274972.1"/>
    </source>
</evidence>
<accession>A0ABT1M829</accession>
<keyword evidence="1" id="KW-0472">Membrane</keyword>
<reference evidence="2 3" key="1">
    <citation type="submission" date="2022-06" db="EMBL/GenBank/DDBJ databases">
        <title>Mycolicibacterium sp. CAU 1645 isolated from seawater.</title>
        <authorList>
            <person name="Kim W."/>
        </authorList>
    </citation>
    <scope>NUCLEOTIDE SEQUENCE [LARGE SCALE GENOMIC DNA]</scope>
    <source>
        <strain evidence="2 3">CAU 1645</strain>
    </source>
</reference>
<dbReference type="RefSeq" id="WP_255062678.1">
    <property type="nucleotide sequence ID" value="NZ_JANDBD010000009.1"/>
</dbReference>
<keyword evidence="1" id="KW-1133">Transmembrane helix</keyword>
<sequence length="126" mass="13883">MTHHVRITKENAFLTLLVIGTVVPLSQFVPWLMRHGVDVPLFVTEVFATPISSYFGWDVVISVLALLVVAVVDDVLTRKQRAIVAIGSLLGASVGLPLYLWLRERRSRTHVRGSQAFDLNDSGCAA</sequence>
<dbReference type="EMBL" id="JANDBD010000009">
    <property type="protein sequence ID" value="MCP9274972.1"/>
    <property type="molecule type" value="Genomic_DNA"/>
</dbReference>
<organism evidence="2 3">
    <name type="scientific">Mycolicibacterium arenosum</name>
    <dbReference type="NCBI Taxonomy" id="2952157"/>
    <lineage>
        <taxon>Bacteria</taxon>
        <taxon>Bacillati</taxon>
        <taxon>Actinomycetota</taxon>
        <taxon>Actinomycetes</taxon>
        <taxon>Mycobacteriales</taxon>
        <taxon>Mycobacteriaceae</taxon>
        <taxon>Mycolicibacterium</taxon>
    </lineage>
</organism>
<feature type="transmembrane region" description="Helical" evidence="1">
    <location>
        <begin position="12"/>
        <end position="33"/>
    </location>
</feature>
<dbReference type="InterPro" id="IPR021362">
    <property type="entry name" value="DUF2834"/>
</dbReference>
<protein>
    <submittedName>
        <fullName evidence="2">DUF2834 domain-containing protein</fullName>
    </submittedName>
</protein>
<proteinExistence type="predicted"/>
<evidence type="ECO:0000256" key="1">
    <source>
        <dbReference type="SAM" id="Phobius"/>
    </source>
</evidence>
<dbReference type="Pfam" id="PF11196">
    <property type="entry name" value="DUF2834"/>
    <property type="match status" value="1"/>
</dbReference>
<keyword evidence="1" id="KW-0812">Transmembrane</keyword>